<dbReference type="EMBL" id="JABWDY010030373">
    <property type="protein sequence ID" value="KAF5185671.1"/>
    <property type="molecule type" value="Genomic_DNA"/>
</dbReference>
<protein>
    <submittedName>
        <fullName evidence="2">Uncharacterized protein</fullName>
    </submittedName>
</protein>
<evidence type="ECO:0000313" key="2">
    <source>
        <dbReference type="EMBL" id="KAF5185671.1"/>
    </source>
</evidence>
<comment type="caution">
    <text evidence="2">The sequence shown here is derived from an EMBL/GenBank/DDBJ whole genome shotgun (WGS) entry which is preliminary data.</text>
</comment>
<dbReference type="Proteomes" id="UP000554482">
    <property type="component" value="Unassembled WGS sequence"/>
</dbReference>
<keyword evidence="3" id="KW-1185">Reference proteome</keyword>
<evidence type="ECO:0000256" key="1">
    <source>
        <dbReference type="SAM" id="MobiDB-lite"/>
    </source>
</evidence>
<organism evidence="2 3">
    <name type="scientific">Thalictrum thalictroides</name>
    <name type="common">Rue-anemone</name>
    <name type="synonym">Anemone thalictroides</name>
    <dbReference type="NCBI Taxonomy" id="46969"/>
    <lineage>
        <taxon>Eukaryota</taxon>
        <taxon>Viridiplantae</taxon>
        <taxon>Streptophyta</taxon>
        <taxon>Embryophyta</taxon>
        <taxon>Tracheophyta</taxon>
        <taxon>Spermatophyta</taxon>
        <taxon>Magnoliopsida</taxon>
        <taxon>Ranunculales</taxon>
        <taxon>Ranunculaceae</taxon>
        <taxon>Thalictroideae</taxon>
        <taxon>Thalictrum</taxon>
    </lineage>
</organism>
<feature type="compositionally biased region" description="Polar residues" evidence="1">
    <location>
        <begin position="72"/>
        <end position="82"/>
    </location>
</feature>
<proteinExistence type="predicted"/>
<name>A0A7J6VLN3_THATH</name>
<feature type="region of interest" description="Disordered" evidence="1">
    <location>
        <begin position="63"/>
        <end position="82"/>
    </location>
</feature>
<dbReference type="AlphaFoldDB" id="A0A7J6VLN3"/>
<sequence>AMVIASQLTLLYRCTKAFTDLKANPKYFSELYSLLKILIDVSMGFCLKQTSILYSQSLHLQNSASPPPLVTAGQSTSLSCNI</sequence>
<accession>A0A7J6VLN3</accession>
<reference evidence="2 3" key="1">
    <citation type="submission" date="2020-06" db="EMBL/GenBank/DDBJ databases">
        <title>Transcriptomic and genomic resources for Thalictrum thalictroides and T. hernandezii: Facilitating candidate gene discovery in an emerging model plant lineage.</title>
        <authorList>
            <person name="Arias T."/>
            <person name="Riano-Pachon D.M."/>
            <person name="Di Stilio V.S."/>
        </authorList>
    </citation>
    <scope>NUCLEOTIDE SEQUENCE [LARGE SCALE GENOMIC DNA]</scope>
    <source>
        <strain evidence="3">cv. WT478/WT964</strain>
        <tissue evidence="2">Leaves</tissue>
    </source>
</reference>
<gene>
    <name evidence="2" type="ORF">FRX31_024742</name>
</gene>
<feature type="non-terminal residue" evidence="2">
    <location>
        <position position="1"/>
    </location>
</feature>
<evidence type="ECO:0000313" key="3">
    <source>
        <dbReference type="Proteomes" id="UP000554482"/>
    </source>
</evidence>